<organism evidence="1 2">
    <name type="scientific">Paenibacillus agri</name>
    <dbReference type="NCBI Taxonomy" id="2744309"/>
    <lineage>
        <taxon>Bacteria</taxon>
        <taxon>Bacillati</taxon>
        <taxon>Bacillota</taxon>
        <taxon>Bacilli</taxon>
        <taxon>Bacillales</taxon>
        <taxon>Paenibacillaceae</taxon>
        <taxon>Paenibacillus</taxon>
    </lineage>
</organism>
<gene>
    <name evidence="1" type="ORF">HPT30_27180</name>
</gene>
<name>A0A850ES63_9BACL</name>
<evidence type="ECO:0000313" key="1">
    <source>
        <dbReference type="EMBL" id="NUU64038.1"/>
    </source>
</evidence>
<reference evidence="1" key="1">
    <citation type="submission" date="2020-06" db="EMBL/GenBank/DDBJ databases">
        <title>Paenibacillus sp. nov., isolated from soil.</title>
        <authorList>
            <person name="Seo Y.L."/>
        </authorList>
    </citation>
    <scope>NUCLEOTIDE SEQUENCE [LARGE SCALE GENOMIC DNA]</scope>
    <source>
        <strain evidence="1">JW14</strain>
    </source>
</reference>
<sequence length="49" mass="5483">MTHNNQPLTQVPAVYHKKIGEVAVTVVSDGNSTLPLWPYYELVEDKGKD</sequence>
<accession>A0A850ES63</accession>
<proteinExistence type="predicted"/>
<dbReference type="AlphaFoldDB" id="A0A850ES63"/>
<evidence type="ECO:0000313" key="2">
    <source>
        <dbReference type="Proteomes" id="UP000564806"/>
    </source>
</evidence>
<protein>
    <submittedName>
        <fullName evidence="1">Uncharacterized protein</fullName>
    </submittedName>
</protein>
<keyword evidence="2" id="KW-1185">Reference proteome</keyword>
<dbReference type="Proteomes" id="UP000564806">
    <property type="component" value="Unassembled WGS sequence"/>
</dbReference>
<dbReference type="RefSeq" id="WP_175374405.1">
    <property type="nucleotide sequence ID" value="NZ_JABWCS010000221.1"/>
</dbReference>
<dbReference type="EMBL" id="JABWCS010000221">
    <property type="protein sequence ID" value="NUU64038.1"/>
    <property type="molecule type" value="Genomic_DNA"/>
</dbReference>
<comment type="caution">
    <text evidence="1">The sequence shown here is derived from an EMBL/GenBank/DDBJ whole genome shotgun (WGS) entry which is preliminary data.</text>
</comment>